<dbReference type="CDD" id="cd11386">
    <property type="entry name" value="MCP_signal"/>
    <property type="match status" value="1"/>
</dbReference>
<evidence type="ECO:0000256" key="1">
    <source>
        <dbReference type="ARBA" id="ARBA00004370"/>
    </source>
</evidence>
<protein>
    <recommendedName>
        <fullName evidence="6">Methyl-accepting transducer domain-containing protein</fullName>
    </recommendedName>
</protein>
<proteinExistence type="inferred from homology"/>
<dbReference type="RefSeq" id="WP_130558388.1">
    <property type="nucleotide sequence ID" value="NZ_AP028947.1"/>
</dbReference>
<evidence type="ECO:0000259" key="6">
    <source>
        <dbReference type="PROSITE" id="PS50111"/>
    </source>
</evidence>
<dbReference type="SMART" id="SM00283">
    <property type="entry name" value="MA"/>
    <property type="match status" value="1"/>
</dbReference>
<accession>A0AA86JDW9</accession>
<evidence type="ECO:0000313" key="8">
    <source>
        <dbReference type="Proteomes" id="UP001329151"/>
    </source>
</evidence>
<keyword evidence="5" id="KW-0472">Membrane</keyword>
<dbReference type="Gene3D" id="1.10.287.950">
    <property type="entry name" value="Methyl-accepting chemotaxis protein"/>
    <property type="match status" value="1"/>
</dbReference>
<evidence type="ECO:0000256" key="3">
    <source>
        <dbReference type="ARBA" id="ARBA00029447"/>
    </source>
</evidence>
<name>A0AA86JDW9_9BURK</name>
<evidence type="ECO:0000256" key="4">
    <source>
        <dbReference type="PROSITE-ProRule" id="PRU00284"/>
    </source>
</evidence>
<dbReference type="KEGG" id="lto:RGQ30_06020"/>
<dbReference type="PRINTS" id="PR00260">
    <property type="entry name" value="CHEMTRNSDUCR"/>
</dbReference>
<dbReference type="PANTHER" id="PTHR32089">
    <property type="entry name" value="METHYL-ACCEPTING CHEMOTAXIS PROTEIN MCPB"/>
    <property type="match status" value="1"/>
</dbReference>
<evidence type="ECO:0000256" key="2">
    <source>
        <dbReference type="ARBA" id="ARBA00023224"/>
    </source>
</evidence>
<dbReference type="GO" id="GO:0004888">
    <property type="term" value="F:transmembrane signaling receptor activity"/>
    <property type="evidence" value="ECO:0007669"/>
    <property type="project" value="InterPro"/>
</dbReference>
<comment type="similarity">
    <text evidence="3">Belongs to the methyl-accepting chemotaxis (MCP) protein family.</text>
</comment>
<dbReference type="AlphaFoldDB" id="A0AA86JDW9"/>
<keyword evidence="8" id="KW-1185">Reference proteome</keyword>
<dbReference type="InterPro" id="IPR004090">
    <property type="entry name" value="Chemotax_Me-accpt_rcpt"/>
</dbReference>
<reference evidence="7 8" key="1">
    <citation type="submission" date="2023-10" db="EMBL/GenBank/DDBJ databases">
        <title>Complete Genome Sequence of Limnobacter thiooxidans CS-K2T, Isolated from freshwater lake sediments in Bavaria, Germany.</title>
        <authorList>
            <person name="Naruki M."/>
            <person name="Watanabe A."/>
            <person name="Warashina T."/>
            <person name="Morita T."/>
            <person name="Arakawa K."/>
        </authorList>
    </citation>
    <scope>NUCLEOTIDE SEQUENCE [LARGE SCALE GENOMIC DNA]</scope>
    <source>
        <strain evidence="7 8">CS-K2</strain>
    </source>
</reference>
<comment type="subcellular location">
    <subcellularLocation>
        <location evidence="1">Membrane</location>
    </subcellularLocation>
</comment>
<gene>
    <name evidence="7" type="ORF">RGQ30_06020</name>
</gene>
<evidence type="ECO:0000256" key="5">
    <source>
        <dbReference type="SAM" id="Phobius"/>
    </source>
</evidence>
<dbReference type="PANTHER" id="PTHR32089:SF112">
    <property type="entry name" value="LYSOZYME-LIKE PROTEIN-RELATED"/>
    <property type="match status" value="1"/>
</dbReference>
<dbReference type="Pfam" id="PF00015">
    <property type="entry name" value="MCPsignal"/>
    <property type="match status" value="1"/>
</dbReference>
<keyword evidence="2 4" id="KW-0807">Transducer</keyword>
<dbReference type="GO" id="GO:0007165">
    <property type="term" value="P:signal transduction"/>
    <property type="evidence" value="ECO:0007669"/>
    <property type="project" value="UniProtKB-KW"/>
</dbReference>
<dbReference type="InterPro" id="IPR004089">
    <property type="entry name" value="MCPsignal_dom"/>
</dbReference>
<sequence length="651" mass="69927">MPVKSILNSLTLPKKCALIALPLLLAFGFLFQQMYSQISTLIASSDNELQGAVFLEKLNPVIQEILQNRAQKQNDSIEPTIKTLNDLKASVPEHWPNTKANIDKLVSLLPQALARNATESQSVALGNHTVTLVRQMADESELTLDPYLPSYYMMSPMAFQLPGAIEYIAELEGKLRFQDTDVGGTLSFARSRLGTLNRALDEIREATQKSAAAGGDIKAETTQHLDAIYQNLEGVAKWVQGESAKDLNYESISGSPEAIRQLNAAFNSAFALSRGLNRTLQEDLRVRIDNMQIDLITSGTGSAVVLLLACALGFVVFRDVNGEIAQILAHAKIIGMGDLSNPIESPGSNETSKIRAALENIRQKQTGLVGEIVDASARMADTIGTLVTAASQVKTSVQEQTDSASAVAASVEELTVSIGQVHTHANQALSLSNQAGQSSGEGRESVKQARLAMEEISAASGTLAQSINNLGLQSDNISSIIQVIHAIADQTNLLALNAAIEAARAGEQGRGFAVVADEVRKLAEKTAESTKSISVLISGIQSETRSAVEQVHGWTEMIQSGQRSSLGADHQMEAISHHTVDAERAVNEITEALKEQSSASTLIAQQVEKIARMTEESQGVAHEVNNVIDQLQGLSRQMDTVMGKFKLTQQS</sequence>
<dbReference type="GO" id="GO:0016020">
    <property type="term" value="C:membrane"/>
    <property type="evidence" value="ECO:0007669"/>
    <property type="project" value="UniProtKB-SubCell"/>
</dbReference>
<dbReference type="PROSITE" id="PS50111">
    <property type="entry name" value="CHEMOTAXIS_TRANSDUC_2"/>
    <property type="match status" value="1"/>
</dbReference>
<keyword evidence="5" id="KW-0812">Transmembrane</keyword>
<dbReference type="Proteomes" id="UP001329151">
    <property type="component" value="Chromosome"/>
</dbReference>
<dbReference type="EMBL" id="AP028947">
    <property type="protein sequence ID" value="BET25101.1"/>
    <property type="molecule type" value="Genomic_DNA"/>
</dbReference>
<dbReference type="FunFam" id="1.10.287.950:FF:000001">
    <property type="entry name" value="Methyl-accepting chemotaxis sensory transducer"/>
    <property type="match status" value="1"/>
</dbReference>
<dbReference type="SUPFAM" id="SSF58104">
    <property type="entry name" value="Methyl-accepting chemotaxis protein (MCP) signaling domain"/>
    <property type="match status" value="1"/>
</dbReference>
<organism evidence="7 8">
    <name type="scientific">Limnobacter thiooxidans</name>
    <dbReference type="NCBI Taxonomy" id="131080"/>
    <lineage>
        <taxon>Bacteria</taxon>
        <taxon>Pseudomonadati</taxon>
        <taxon>Pseudomonadota</taxon>
        <taxon>Betaproteobacteria</taxon>
        <taxon>Burkholderiales</taxon>
        <taxon>Burkholderiaceae</taxon>
        <taxon>Limnobacter</taxon>
    </lineage>
</organism>
<dbReference type="GO" id="GO:0006935">
    <property type="term" value="P:chemotaxis"/>
    <property type="evidence" value="ECO:0007669"/>
    <property type="project" value="InterPro"/>
</dbReference>
<feature type="transmembrane region" description="Helical" evidence="5">
    <location>
        <begin position="295"/>
        <end position="317"/>
    </location>
</feature>
<evidence type="ECO:0000313" key="7">
    <source>
        <dbReference type="EMBL" id="BET25101.1"/>
    </source>
</evidence>
<feature type="domain" description="Methyl-accepting transducer" evidence="6">
    <location>
        <begin position="375"/>
        <end position="611"/>
    </location>
</feature>
<keyword evidence="5" id="KW-1133">Transmembrane helix</keyword>